<evidence type="ECO:0000256" key="1">
    <source>
        <dbReference type="ARBA" id="ARBA00022679"/>
    </source>
</evidence>
<dbReference type="GO" id="GO:0033786">
    <property type="term" value="F:heptose-1-phosphate adenylyltransferase activity"/>
    <property type="evidence" value="ECO:0007669"/>
    <property type="project" value="TreeGrafter"/>
</dbReference>
<gene>
    <name evidence="5" type="ORF">EVJ46_05315</name>
</gene>
<comment type="caution">
    <text evidence="5">The sequence shown here is derived from an EMBL/GenBank/DDBJ whole genome shotgun (WGS) entry which is preliminary data.</text>
</comment>
<dbReference type="CDD" id="cd01172">
    <property type="entry name" value="RfaE_like"/>
    <property type="match status" value="1"/>
</dbReference>
<evidence type="ECO:0000256" key="2">
    <source>
        <dbReference type="ARBA" id="ARBA00022777"/>
    </source>
</evidence>
<evidence type="ECO:0000256" key="3">
    <source>
        <dbReference type="SAM" id="MobiDB-lite"/>
    </source>
</evidence>
<dbReference type="InterPro" id="IPR029056">
    <property type="entry name" value="Ribokinase-like"/>
</dbReference>
<dbReference type="InterPro" id="IPR011611">
    <property type="entry name" value="PfkB_dom"/>
</dbReference>
<evidence type="ECO:0000313" key="5">
    <source>
        <dbReference type="EMBL" id="RZD16440.1"/>
    </source>
</evidence>
<evidence type="ECO:0000259" key="4">
    <source>
        <dbReference type="Pfam" id="PF00294"/>
    </source>
</evidence>
<sequence>MLNNDKLLGIIKKFNKARILVVGDIMIDHYVYGTVSRISPEAPVPVVNVKYEKLLPGGAANVMNNVSRLGAKVFIAGVIGKDYNGDIFKQMADKQSVDSSAVIESDDFETIIKTRVIAHNQQIVRFDKENTGYFKKRIYSRLLDNIKSLIDEFDAVIISDYGKGVIEQRFFNELTDFLKSKNKFIALDPKVENFKFYKNVSILTPNTNEASGGSGIVIKDEKTLLKASQKILKKVNSDNLLITRGELGMSLFYKDNNNKDKEKNRDNKYNNKKNNDEAKHIQTKDNSNEEKKNEEKNGYGNDNKKQMHLKARAKNVFDVTGAGDTVISTLTAAVCAGAGIYEACYIANIAAGIAVSQLGTYAVGADEIFKELSLASCESNPLNK</sequence>
<dbReference type="AlphaFoldDB" id="A0A519BGQ3"/>
<protein>
    <submittedName>
        <fullName evidence="5">D-glycero-beta-D-manno-heptose-7-phosphate kinase</fullName>
    </submittedName>
</protein>
<dbReference type="InterPro" id="IPR011913">
    <property type="entry name" value="RfaE_dom_I"/>
</dbReference>
<dbReference type="Gene3D" id="3.40.1190.20">
    <property type="match status" value="2"/>
</dbReference>
<evidence type="ECO:0000313" key="6">
    <source>
        <dbReference type="Proteomes" id="UP000316562"/>
    </source>
</evidence>
<dbReference type="EMBL" id="SGBC01000002">
    <property type="protein sequence ID" value="RZD16440.1"/>
    <property type="molecule type" value="Genomic_DNA"/>
</dbReference>
<dbReference type="GO" id="GO:0016773">
    <property type="term" value="F:phosphotransferase activity, alcohol group as acceptor"/>
    <property type="evidence" value="ECO:0007669"/>
    <property type="project" value="InterPro"/>
</dbReference>
<dbReference type="GO" id="GO:0033785">
    <property type="term" value="F:heptose 7-phosphate kinase activity"/>
    <property type="evidence" value="ECO:0007669"/>
    <property type="project" value="TreeGrafter"/>
</dbReference>
<feature type="domain" description="Carbohydrate kinase PfkB" evidence="4">
    <location>
        <begin position="302"/>
        <end position="362"/>
    </location>
</feature>
<feature type="region of interest" description="Disordered" evidence="3">
    <location>
        <begin position="254"/>
        <end position="303"/>
    </location>
</feature>
<reference evidence="5 6" key="1">
    <citation type="journal article" date="2019" name="ISME J.">
        <title>Insights into ecological role of a new deltaproteobacterial order Candidatus Acidulodesulfobacterales by metagenomics and metatranscriptomics.</title>
        <authorList>
            <person name="Tan S."/>
            <person name="Liu J."/>
            <person name="Fang Y."/>
            <person name="Hedlund B.P."/>
            <person name="Lian Z.H."/>
            <person name="Huang L.Y."/>
            <person name="Li J.T."/>
            <person name="Huang L.N."/>
            <person name="Li W.J."/>
            <person name="Jiang H.C."/>
            <person name="Dong H.L."/>
            <person name="Shu W.S."/>
        </authorList>
    </citation>
    <scope>NUCLEOTIDE SEQUENCE [LARGE SCALE GENOMIC DNA]</scope>
    <source>
        <strain evidence="5">AP2</strain>
    </source>
</reference>
<feature type="domain" description="Carbohydrate kinase PfkB" evidence="4">
    <location>
        <begin position="17"/>
        <end position="257"/>
    </location>
</feature>
<proteinExistence type="predicted"/>
<dbReference type="PANTHER" id="PTHR46969">
    <property type="entry name" value="BIFUNCTIONAL PROTEIN HLDE"/>
    <property type="match status" value="1"/>
</dbReference>
<feature type="compositionally biased region" description="Basic and acidic residues" evidence="3">
    <location>
        <begin position="256"/>
        <end position="303"/>
    </location>
</feature>
<dbReference type="Proteomes" id="UP000316562">
    <property type="component" value="Unassembled WGS sequence"/>
</dbReference>
<keyword evidence="2 5" id="KW-0418">Kinase</keyword>
<keyword evidence="1" id="KW-0808">Transferase</keyword>
<dbReference type="Pfam" id="PF00294">
    <property type="entry name" value="PfkB"/>
    <property type="match status" value="2"/>
</dbReference>
<dbReference type="GO" id="GO:0005829">
    <property type="term" value="C:cytosol"/>
    <property type="evidence" value="ECO:0007669"/>
    <property type="project" value="TreeGrafter"/>
</dbReference>
<accession>A0A519BGQ3</accession>
<dbReference type="PANTHER" id="PTHR46969:SF1">
    <property type="entry name" value="BIFUNCTIONAL PROTEIN HLDE"/>
    <property type="match status" value="1"/>
</dbReference>
<organism evidence="5 6">
    <name type="scientific">Acididesulfobacter guangdongensis</name>
    <dbReference type="NCBI Taxonomy" id="2597225"/>
    <lineage>
        <taxon>Bacteria</taxon>
        <taxon>Deltaproteobacteria</taxon>
        <taxon>Candidatus Acidulodesulfobacterales</taxon>
        <taxon>Candidatus Acididesulfobacter</taxon>
    </lineage>
</organism>
<dbReference type="SUPFAM" id="SSF53613">
    <property type="entry name" value="Ribokinase-like"/>
    <property type="match status" value="1"/>
</dbReference>
<name>A0A519BGQ3_ACIG2</name>